<geneLocation type="plasmid" evidence="8 9">
    <name>unnamed4</name>
</geneLocation>
<dbReference type="Proteomes" id="UP000324507">
    <property type="component" value="Plasmid unnamed4"/>
</dbReference>
<dbReference type="GO" id="GO:0016020">
    <property type="term" value="C:membrane"/>
    <property type="evidence" value="ECO:0007669"/>
    <property type="project" value="InterPro"/>
</dbReference>
<dbReference type="Pfam" id="PF00355">
    <property type="entry name" value="Rieske"/>
    <property type="match status" value="1"/>
</dbReference>
<keyword evidence="2" id="KW-0479">Metal-binding</keyword>
<dbReference type="InterPro" id="IPR036922">
    <property type="entry name" value="Rieske_2Fe-2S_sf"/>
</dbReference>
<proteinExistence type="predicted"/>
<gene>
    <name evidence="8" type="ORF">FOB51_21915</name>
</gene>
<evidence type="ECO:0000256" key="2">
    <source>
        <dbReference type="ARBA" id="ARBA00022723"/>
    </source>
</evidence>
<evidence type="ECO:0000256" key="1">
    <source>
        <dbReference type="ARBA" id="ARBA00022714"/>
    </source>
</evidence>
<dbReference type="EMBL" id="CP044082">
    <property type="protein sequence ID" value="QEU10640.1"/>
    <property type="molecule type" value="Genomic_DNA"/>
</dbReference>
<keyword evidence="1" id="KW-0001">2Fe-2S</keyword>
<keyword evidence="4" id="KW-0411">Iron-sulfur</keyword>
<sequence>MMIDKNENFACSCACAAANSTRRGFIGRALAAMAAAQPMLRGTPAHAVEDQIRDALPQPGDFLTFQSKSKRGPHLTVDDLKTAAKQVMALPVDPASGLVRDGSRLSQVMLTRLDPAELDETTQARAADGVVAYSAACTHDACPISSWDPKKAHYVCPCHQSRFDPKAGGALVSGPAYRPLPALPLKVQDGLLVVAAPFTARPGGGR</sequence>
<organism evidence="8 9">
    <name type="scientific">Paracoccus yeei</name>
    <dbReference type="NCBI Taxonomy" id="147645"/>
    <lineage>
        <taxon>Bacteria</taxon>
        <taxon>Pseudomonadati</taxon>
        <taxon>Pseudomonadota</taxon>
        <taxon>Alphaproteobacteria</taxon>
        <taxon>Rhodobacterales</taxon>
        <taxon>Paracoccaceae</taxon>
        <taxon>Paracoccus</taxon>
    </lineage>
</organism>
<dbReference type="InterPro" id="IPR014349">
    <property type="entry name" value="Rieske_Fe-S_prot"/>
</dbReference>
<dbReference type="PRINTS" id="PR00162">
    <property type="entry name" value="RIESKE"/>
</dbReference>
<evidence type="ECO:0000313" key="8">
    <source>
        <dbReference type="EMBL" id="QEU10640.1"/>
    </source>
</evidence>
<evidence type="ECO:0000313" key="9">
    <source>
        <dbReference type="Proteomes" id="UP000324507"/>
    </source>
</evidence>
<dbReference type="PANTHER" id="PTHR10134">
    <property type="entry name" value="CYTOCHROME B-C1 COMPLEX SUBUNIT RIESKE, MITOCHONDRIAL"/>
    <property type="match status" value="1"/>
</dbReference>
<dbReference type="InterPro" id="IPR017941">
    <property type="entry name" value="Rieske_2Fe-2S"/>
</dbReference>
<dbReference type="InterPro" id="IPR005805">
    <property type="entry name" value="Rieske_Fe-S_prot_C"/>
</dbReference>
<reference evidence="8 9" key="1">
    <citation type="submission" date="2019-09" db="EMBL/GenBank/DDBJ databases">
        <title>FDA dAtabase for Regulatory Grade micrObial Sequences (FDA-ARGOS): Supporting development and validation of Infectious Disease Dx tests.</title>
        <authorList>
            <person name="Sciortino C."/>
            <person name="Tallon L."/>
            <person name="Sadzewicz L."/>
            <person name="Vavikolanu K."/>
            <person name="Mehta A."/>
            <person name="Aluvathingal J."/>
            <person name="Nadendla S."/>
            <person name="Nandy P."/>
            <person name="Geyer C."/>
            <person name="Yan Y."/>
            <person name="Sichtig H."/>
        </authorList>
    </citation>
    <scope>NUCLEOTIDE SEQUENCE [LARGE SCALE GENOMIC DNA]</scope>
    <source>
        <strain evidence="8 9">FDAARGOS_643</strain>
        <plasmid evidence="8 9">unnamed4</plasmid>
    </source>
</reference>
<dbReference type="GO" id="GO:0046872">
    <property type="term" value="F:metal ion binding"/>
    <property type="evidence" value="ECO:0007669"/>
    <property type="project" value="UniProtKB-KW"/>
</dbReference>
<dbReference type="GO" id="GO:0051537">
    <property type="term" value="F:2 iron, 2 sulfur cluster binding"/>
    <property type="evidence" value="ECO:0007669"/>
    <property type="project" value="UniProtKB-KW"/>
</dbReference>
<dbReference type="CDD" id="cd03467">
    <property type="entry name" value="Rieske"/>
    <property type="match status" value="1"/>
</dbReference>
<dbReference type="Gene3D" id="2.102.10.10">
    <property type="entry name" value="Rieske [2Fe-2S] iron-sulphur domain"/>
    <property type="match status" value="1"/>
</dbReference>
<evidence type="ECO:0000256" key="5">
    <source>
        <dbReference type="ARBA" id="ARBA00023157"/>
    </source>
</evidence>
<evidence type="ECO:0000256" key="4">
    <source>
        <dbReference type="ARBA" id="ARBA00023014"/>
    </source>
</evidence>
<keyword evidence="3" id="KW-0408">Iron</keyword>
<protein>
    <submittedName>
        <fullName evidence="8">Rieske 2Fe-2S domain-containing protein</fullName>
    </submittedName>
</protein>
<accession>A0A5P2QXM9</accession>
<keyword evidence="8" id="KW-0614">Plasmid</keyword>
<keyword evidence="5" id="KW-1015">Disulfide bond</keyword>
<dbReference type="InterPro" id="IPR006311">
    <property type="entry name" value="TAT_signal"/>
</dbReference>
<evidence type="ECO:0000256" key="3">
    <source>
        <dbReference type="ARBA" id="ARBA00023004"/>
    </source>
</evidence>
<dbReference type="PROSITE" id="PS51296">
    <property type="entry name" value="RIESKE"/>
    <property type="match status" value="1"/>
</dbReference>
<feature type="domain" description="Rieske" evidence="7">
    <location>
        <begin position="105"/>
        <end position="194"/>
    </location>
</feature>
<name>A0A5P2QXM9_9RHOB</name>
<dbReference type="PROSITE" id="PS51318">
    <property type="entry name" value="TAT"/>
    <property type="match status" value="1"/>
</dbReference>
<dbReference type="SUPFAM" id="SSF50022">
    <property type="entry name" value="ISP domain"/>
    <property type="match status" value="1"/>
</dbReference>
<evidence type="ECO:0000256" key="6">
    <source>
        <dbReference type="ARBA" id="ARBA00034078"/>
    </source>
</evidence>
<evidence type="ECO:0000259" key="7">
    <source>
        <dbReference type="PROSITE" id="PS51296"/>
    </source>
</evidence>
<dbReference type="AlphaFoldDB" id="A0A5P2QXM9"/>
<comment type="cofactor">
    <cofactor evidence="6">
        <name>[2Fe-2S] cluster</name>
        <dbReference type="ChEBI" id="CHEBI:190135"/>
    </cofactor>
</comment>